<dbReference type="AlphaFoldDB" id="A0AAW0DCL9"/>
<gene>
    <name evidence="1" type="ORF">R3P38DRAFT_3173805</name>
</gene>
<dbReference type="EMBL" id="JAWWNJ010000008">
    <property type="protein sequence ID" value="KAK7050434.1"/>
    <property type="molecule type" value="Genomic_DNA"/>
</dbReference>
<dbReference type="Proteomes" id="UP001362999">
    <property type="component" value="Unassembled WGS sequence"/>
</dbReference>
<organism evidence="1 2">
    <name type="scientific">Favolaschia claudopus</name>
    <dbReference type="NCBI Taxonomy" id="2862362"/>
    <lineage>
        <taxon>Eukaryota</taxon>
        <taxon>Fungi</taxon>
        <taxon>Dikarya</taxon>
        <taxon>Basidiomycota</taxon>
        <taxon>Agaricomycotina</taxon>
        <taxon>Agaricomycetes</taxon>
        <taxon>Agaricomycetidae</taxon>
        <taxon>Agaricales</taxon>
        <taxon>Marasmiineae</taxon>
        <taxon>Mycenaceae</taxon>
        <taxon>Favolaschia</taxon>
    </lineage>
</organism>
<keyword evidence="2" id="KW-1185">Reference proteome</keyword>
<comment type="caution">
    <text evidence="1">The sequence shown here is derived from an EMBL/GenBank/DDBJ whole genome shotgun (WGS) entry which is preliminary data.</text>
</comment>
<evidence type="ECO:0000313" key="2">
    <source>
        <dbReference type="Proteomes" id="UP001362999"/>
    </source>
</evidence>
<sequence>MRPGDVGICQRIVSPTSSLLSPPRTQVLLVLCADDDTLDATQHTLPVSRPPYHRCLSDAPGLQTSRTLDDNCQFDMALALTNETRVAAQVAPQNLHLEQVPVRGVGAYLV</sequence>
<name>A0AAW0DCL9_9AGAR</name>
<proteinExistence type="predicted"/>
<reference evidence="1 2" key="1">
    <citation type="journal article" date="2024" name="J Genomics">
        <title>Draft genome sequencing and assembly of Favolaschia claudopus CIRM-BRFM 2984 isolated from oak limbs.</title>
        <authorList>
            <person name="Navarro D."/>
            <person name="Drula E."/>
            <person name="Chaduli D."/>
            <person name="Cazenave R."/>
            <person name="Ahrendt S."/>
            <person name="Wang J."/>
            <person name="Lipzen A."/>
            <person name="Daum C."/>
            <person name="Barry K."/>
            <person name="Grigoriev I.V."/>
            <person name="Favel A."/>
            <person name="Rosso M.N."/>
            <person name="Martin F."/>
        </authorList>
    </citation>
    <scope>NUCLEOTIDE SEQUENCE [LARGE SCALE GENOMIC DNA]</scope>
    <source>
        <strain evidence="1 2">CIRM-BRFM 2984</strain>
    </source>
</reference>
<evidence type="ECO:0000313" key="1">
    <source>
        <dbReference type="EMBL" id="KAK7050434.1"/>
    </source>
</evidence>
<protein>
    <submittedName>
        <fullName evidence="1">Uncharacterized protein</fullName>
    </submittedName>
</protein>
<accession>A0AAW0DCL9</accession>